<gene>
    <name evidence="10" type="ORF">DAPPUDRAFT_339437</name>
</gene>
<dbReference type="GO" id="GO:0003341">
    <property type="term" value="P:cilium movement"/>
    <property type="evidence" value="ECO:0007669"/>
    <property type="project" value="UniProtKB-ARBA"/>
</dbReference>
<evidence type="ECO:0000256" key="9">
    <source>
        <dbReference type="ARBA" id="ARBA00023662"/>
    </source>
</evidence>
<evidence type="ECO:0000313" key="10">
    <source>
        <dbReference type="EMBL" id="EFX61465.1"/>
    </source>
</evidence>
<dbReference type="HOGENOM" id="CLU_511519_0_0_1"/>
<sequence>MAFLSSDTELGTLKTSWTNSYNGQKCFFVDHQHVIYKCGSIVKIHNIETGKSSDFIPSYLTNYPNTSENYGNSISILTANSAINKFAYSETNYPPKIHVHNFDTKFSEQSVLLDGATLEYLSIEFSNSHAILGFSGVPDLQIYVWLWDTGVKIASIDASNFSSLQSVQFSPINWRHFAVASNKQLSIWTLDQCGKLTKTQKKRILMPAVNPDYSNESIMVRDEFKYPKHVVSSLEEEYTDYIEEVLDKRERHKLTCLCWTNNNEVVFATDANFIFLKELSQEIQQIKKEIEIFKEDFERSAASVEEKPLDKQFSREFSDISSGLRDQLLKILKRRNKQRFYINKCNLNPTHTYLPELGELNPFSERPSTAQQIIISEVDLQTSLNDLDSFSNAPAGIDQTIWDRFVHFRRQKIALESNIRMKGLTLGEMQAFLQNRIEEESFRKMETDELTDQTIKLQQLRLQVFHNLEVQYLIKQGQVEINPGAGVHNFEKCLLINRNVVESLNKIIQSHGKQKITIMVNCKNFKKGIRQLD</sequence>
<evidence type="ECO:0000256" key="3">
    <source>
        <dbReference type="ARBA" id="ARBA00022574"/>
    </source>
</evidence>
<organism evidence="10 11">
    <name type="scientific">Daphnia pulex</name>
    <name type="common">Water flea</name>
    <dbReference type="NCBI Taxonomy" id="6669"/>
    <lineage>
        <taxon>Eukaryota</taxon>
        <taxon>Metazoa</taxon>
        <taxon>Ecdysozoa</taxon>
        <taxon>Arthropoda</taxon>
        <taxon>Crustacea</taxon>
        <taxon>Branchiopoda</taxon>
        <taxon>Diplostraca</taxon>
        <taxon>Cladocera</taxon>
        <taxon>Anomopoda</taxon>
        <taxon>Daphniidae</taxon>
        <taxon>Daphnia</taxon>
    </lineage>
</organism>
<dbReference type="AlphaFoldDB" id="E9I3G5"/>
<keyword evidence="5" id="KW-0175">Coiled coil</keyword>
<dbReference type="OrthoDB" id="535167at2759"/>
<feature type="non-terminal residue" evidence="10">
    <location>
        <position position="533"/>
    </location>
</feature>
<evidence type="ECO:0000256" key="5">
    <source>
        <dbReference type="ARBA" id="ARBA00023054"/>
    </source>
</evidence>
<dbReference type="Proteomes" id="UP000000305">
    <property type="component" value="Unassembled WGS sequence"/>
</dbReference>
<keyword evidence="7" id="KW-0966">Cell projection</keyword>
<dbReference type="KEGG" id="dpx:DAPPUDRAFT_339437"/>
<keyword evidence="6" id="KW-0206">Cytoskeleton</keyword>
<proteinExistence type="inferred from homology"/>
<dbReference type="InterPro" id="IPR036322">
    <property type="entry name" value="WD40_repeat_dom_sf"/>
</dbReference>
<keyword evidence="3" id="KW-0853">WD repeat</keyword>
<comment type="similarity">
    <text evidence="8">Belongs to the CFAP43 family.</text>
</comment>
<evidence type="ECO:0000256" key="1">
    <source>
        <dbReference type="ARBA" id="ARBA00004430"/>
    </source>
</evidence>
<protein>
    <recommendedName>
        <fullName evidence="9">Cilia- and flagella-associated protein 43</fullName>
    </recommendedName>
</protein>
<accession>E9I3G5</accession>
<dbReference type="GO" id="GO:0005930">
    <property type="term" value="C:axoneme"/>
    <property type="evidence" value="ECO:0007669"/>
    <property type="project" value="UniProtKB-SubCell"/>
</dbReference>
<keyword evidence="2" id="KW-0963">Cytoplasm</keyword>
<evidence type="ECO:0000256" key="6">
    <source>
        <dbReference type="ARBA" id="ARBA00023212"/>
    </source>
</evidence>
<dbReference type="PANTHER" id="PTHR14885">
    <property type="entry name" value="CILIA- AND FLAGELLA-ASSOCIATED PROTEIN 43-RELATED"/>
    <property type="match status" value="1"/>
</dbReference>
<reference evidence="10 11" key="1">
    <citation type="journal article" date="2011" name="Science">
        <title>The ecoresponsive genome of Daphnia pulex.</title>
        <authorList>
            <person name="Colbourne J.K."/>
            <person name="Pfrender M.E."/>
            <person name="Gilbert D."/>
            <person name="Thomas W.K."/>
            <person name="Tucker A."/>
            <person name="Oakley T.H."/>
            <person name="Tokishita S."/>
            <person name="Aerts A."/>
            <person name="Arnold G.J."/>
            <person name="Basu M.K."/>
            <person name="Bauer D.J."/>
            <person name="Caceres C.E."/>
            <person name="Carmel L."/>
            <person name="Casola C."/>
            <person name="Choi J.H."/>
            <person name="Detter J.C."/>
            <person name="Dong Q."/>
            <person name="Dusheyko S."/>
            <person name="Eads B.D."/>
            <person name="Frohlich T."/>
            <person name="Geiler-Samerotte K.A."/>
            <person name="Gerlach D."/>
            <person name="Hatcher P."/>
            <person name="Jogdeo S."/>
            <person name="Krijgsveld J."/>
            <person name="Kriventseva E.V."/>
            <person name="Kultz D."/>
            <person name="Laforsch C."/>
            <person name="Lindquist E."/>
            <person name="Lopez J."/>
            <person name="Manak J.R."/>
            <person name="Muller J."/>
            <person name="Pangilinan J."/>
            <person name="Patwardhan R.P."/>
            <person name="Pitluck S."/>
            <person name="Pritham E.J."/>
            <person name="Rechtsteiner A."/>
            <person name="Rho M."/>
            <person name="Rogozin I.B."/>
            <person name="Sakarya O."/>
            <person name="Salamov A."/>
            <person name="Schaack S."/>
            <person name="Shapiro H."/>
            <person name="Shiga Y."/>
            <person name="Skalitzky C."/>
            <person name="Smith Z."/>
            <person name="Souvorov A."/>
            <person name="Sung W."/>
            <person name="Tang Z."/>
            <person name="Tsuchiya D."/>
            <person name="Tu H."/>
            <person name="Vos H."/>
            <person name="Wang M."/>
            <person name="Wolf Y.I."/>
            <person name="Yamagata H."/>
            <person name="Yamada T."/>
            <person name="Ye Y."/>
            <person name="Shaw J.R."/>
            <person name="Andrews J."/>
            <person name="Crease T.J."/>
            <person name="Tang H."/>
            <person name="Lucas S.M."/>
            <person name="Robertson H.M."/>
            <person name="Bork P."/>
            <person name="Koonin E.V."/>
            <person name="Zdobnov E.M."/>
            <person name="Grigoriev I.V."/>
            <person name="Lynch M."/>
            <person name="Boore J.L."/>
        </authorList>
    </citation>
    <scope>NUCLEOTIDE SEQUENCE [LARGE SCALE GENOMIC DNA]</scope>
</reference>
<dbReference type="EMBL" id="GL734549">
    <property type="protein sequence ID" value="EFX61465.1"/>
    <property type="molecule type" value="Genomic_DNA"/>
</dbReference>
<dbReference type="Gene3D" id="2.130.10.10">
    <property type="entry name" value="YVTN repeat-like/Quinoprotein amine dehydrogenase"/>
    <property type="match status" value="1"/>
</dbReference>
<evidence type="ECO:0000256" key="7">
    <source>
        <dbReference type="ARBA" id="ARBA00023273"/>
    </source>
</evidence>
<name>E9I3G5_DAPPU</name>
<dbReference type="PANTHER" id="PTHR14885:SF1">
    <property type="entry name" value="CILIA- AND FLAGELLA-ASSOCIATED PROTEIN 43"/>
    <property type="match status" value="1"/>
</dbReference>
<dbReference type="InParanoid" id="E9I3G5"/>
<evidence type="ECO:0000256" key="8">
    <source>
        <dbReference type="ARBA" id="ARBA00023605"/>
    </source>
</evidence>
<evidence type="ECO:0000256" key="4">
    <source>
        <dbReference type="ARBA" id="ARBA00022737"/>
    </source>
</evidence>
<dbReference type="STRING" id="6669.E9I3G5"/>
<evidence type="ECO:0000256" key="2">
    <source>
        <dbReference type="ARBA" id="ARBA00022490"/>
    </source>
</evidence>
<keyword evidence="4" id="KW-0677">Repeat</keyword>
<comment type="subcellular location">
    <subcellularLocation>
        <location evidence="1">Cytoplasm</location>
        <location evidence="1">Cytoskeleton</location>
        <location evidence="1">Cilium axoneme</location>
    </subcellularLocation>
</comment>
<dbReference type="SUPFAM" id="SSF50978">
    <property type="entry name" value="WD40 repeat-like"/>
    <property type="match status" value="1"/>
</dbReference>
<evidence type="ECO:0000313" key="11">
    <source>
        <dbReference type="Proteomes" id="UP000000305"/>
    </source>
</evidence>
<dbReference type="Pfam" id="PF25828">
    <property type="entry name" value="CC_Cfap43"/>
    <property type="match status" value="1"/>
</dbReference>
<dbReference type="eggNOG" id="ENOG502QQ39">
    <property type="taxonomic scope" value="Eukaryota"/>
</dbReference>
<dbReference type="InterPro" id="IPR015943">
    <property type="entry name" value="WD40/YVTN_repeat-like_dom_sf"/>
</dbReference>
<keyword evidence="11" id="KW-1185">Reference proteome</keyword>